<dbReference type="PROSITE" id="PS00383">
    <property type="entry name" value="TYR_PHOSPHATASE_1"/>
    <property type="match status" value="1"/>
</dbReference>
<name>A0ABV8R2P1_9MICC</name>
<dbReference type="RefSeq" id="WP_230067035.1">
    <property type="nucleotide sequence ID" value="NZ_BAABLL010000008.1"/>
</dbReference>
<sequence>MGHQPSRAPEPHWEGAVNARLLAGDIYRMGRSEWLTERGWQQMCRDGVRTVIDLRNPHERKRRPSDPAVSEEAMSGFDVVNLPTEDPEHPGYAELITPHMNHPGLYADIVRMFPDKVAAVFKELAAAKGAVVIHCSAGRDRTGLVASLLLGLLGQTDRVAPEDELAARGINEWHLVAPVKHPYERYLHESAMSEVVADRGQAVKAFIGGLDPRVFLLQNGISAAEIAAIVARCR</sequence>
<evidence type="ECO:0000313" key="3">
    <source>
        <dbReference type="Proteomes" id="UP001595773"/>
    </source>
</evidence>
<evidence type="ECO:0000313" key="2">
    <source>
        <dbReference type="EMBL" id="MFC4266213.1"/>
    </source>
</evidence>
<comment type="caution">
    <text evidence="2">The sequence shown here is derived from an EMBL/GenBank/DDBJ whole genome shotgun (WGS) entry which is preliminary data.</text>
</comment>
<organism evidence="2 3">
    <name type="scientific">Arthrobacter cryoconiti</name>
    <dbReference type="NCBI Taxonomy" id="748907"/>
    <lineage>
        <taxon>Bacteria</taxon>
        <taxon>Bacillati</taxon>
        <taxon>Actinomycetota</taxon>
        <taxon>Actinomycetes</taxon>
        <taxon>Micrococcales</taxon>
        <taxon>Micrococcaceae</taxon>
        <taxon>Arthrobacter</taxon>
    </lineage>
</organism>
<proteinExistence type="predicted"/>
<dbReference type="EMBL" id="JBHSCQ010000017">
    <property type="protein sequence ID" value="MFC4266213.1"/>
    <property type="molecule type" value="Genomic_DNA"/>
</dbReference>
<gene>
    <name evidence="2" type="ORF">ACFOW9_11430</name>
</gene>
<dbReference type="InterPro" id="IPR029021">
    <property type="entry name" value="Prot-tyrosine_phosphatase-like"/>
</dbReference>
<dbReference type="Proteomes" id="UP001595773">
    <property type="component" value="Unassembled WGS sequence"/>
</dbReference>
<dbReference type="Pfam" id="PF13350">
    <property type="entry name" value="Y_phosphatase3"/>
    <property type="match status" value="1"/>
</dbReference>
<dbReference type="SUPFAM" id="SSF52799">
    <property type="entry name" value="(Phosphotyrosine protein) phosphatases II"/>
    <property type="match status" value="1"/>
</dbReference>
<reference evidence="3" key="1">
    <citation type="journal article" date="2019" name="Int. J. Syst. Evol. Microbiol.">
        <title>The Global Catalogue of Microorganisms (GCM) 10K type strain sequencing project: providing services to taxonomists for standard genome sequencing and annotation.</title>
        <authorList>
            <consortium name="The Broad Institute Genomics Platform"/>
            <consortium name="The Broad Institute Genome Sequencing Center for Infectious Disease"/>
            <person name="Wu L."/>
            <person name="Ma J."/>
        </authorList>
    </citation>
    <scope>NUCLEOTIDE SEQUENCE [LARGE SCALE GENOMIC DNA]</scope>
    <source>
        <strain evidence="3">CGMCC 1.10698</strain>
    </source>
</reference>
<dbReference type="InterPro" id="IPR026893">
    <property type="entry name" value="Tyr/Ser_Pase_IphP-type"/>
</dbReference>
<keyword evidence="3" id="KW-1185">Reference proteome</keyword>
<dbReference type="InterPro" id="IPR000387">
    <property type="entry name" value="Tyr_Pase_dom"/>
</dbReference>
<protein>
    <submittedName>
        <fullName evidence="2">Tyrosine-protein phosphatase</fullName>
    </submittedName>
</protein>
<accession>A0ABV8R2P1</accession>
<evidence type="ECO:0000259" key="1">
    <source>
        <dbReference type="PROSITE" id="PS50056"/>
    </source>
</evidence>
<dbReference type="InterPro" id="IPR016130">
    <property type="entry name" value="Tyr_Pase_AS"/>
</dbReference>
<dbReference type="Gene3D" id="3.90.190.10">
    <property type="entry name" value="Protein tyrosine phosphatase superfamily"/>
    <property type="match status" value="1"/>
</dbReference>
<dbReference type="PROSITE" id="PS50056">
    <property type="entry name" value="TYR_PHOSPHATASE_2"/>
    <property type="match status" value="1"/>
</dbReference>
<feature type="domain" description="Tyrosine specific protein phosphatases" evidence="1">
    <location>
        <begin position="111"/>
        <end position="150"/>
    </location>
</feature>